<organism evidence="9 10">
    <name type="scientific">Noviherbaspirillum suwonense</name>
    <dbReference type="NCBI Taxonomy" id="1224511"/>
    <lineage>
        <taxon>Bacteria</taxon>
        <taxon>Pseudomonadati</taxon>
        <taxon>Pseudomonadota</taxon>
        <taxon>Betaproteobacteria</taxon>
        <taxon>Burkholderiales</taxon>
        <taxon>Oxalobacteraceae</taxon>
        <taxon>Noviherbaspirillum</taxon>
    </lineage>
</organism>
<dbReference type="SUPFAM" id="SSF52540">
    <property type="entry name" value="P-loop containing nucleoside triphosphate hydrolases"/>
    <property type="match status" value="1"/>
</dbReference>
<dbReference type="PANTHER" id="PTHR42700:SF1">
    <property type="entry name" value="SULFATE ADENYLYLTRANSFERASE"/>
    <property type="match status" value="1"/>
</dbReference>
<sequence length="216" mass="23495">MLLGRGLARYVEQFSGNALTDNVFHQAPSVCRAARERLNGHRALVIWFTGLSGAGKTTLANALEAELHRQGRRTLVLDGDNVTQGLCADLGFLVQDRHENLRRVAEMARMTVEAGVVTLAAFISPLAEDRAMVRSIVGAASLFEVYVRCPLDVCETRDVKGLYKKVRRGEIDNFTGISAPYDAPDSADLVLDTGVMPAAACVAILLQRLQSRMALP</sequence>
<keyword evidence="4 6" id="KW-0547">Nucleotide-binding</keyword>
<keyword evidence="3 6" id="KW-0808">Transferase</keyword>
<dbReference type="InterPro" id="IPR059117">
    <property type="entry name" value="APS_kinase_dom"/>
</dbReference>
<dbReference type="NCBIfam" id="TIGR00455">
    <property type="entry name" value="apsK"/>
    <property type="match status" value="1"/>
</dbReference>
<evidence type="ECO:0000313" key="10">
    <source>
        <dbReference type="Proteomes" id="UP001158049"/>
    </source>
</evidence>
<keyword evidence="6 7" id="KW-0418">Kinase</keyword>
<feature type="binding site" evidence="6">
    <location>
        <begin position="50"/>
        <end position="57"/>
    </location>
    <ligand>
        <name>ATP</name>
        <dbReference type="ChEBI" id="CHEBI:30616"/>
    </ligand>
</feature>
<dbReference type="EMBL" id="FXUL01000007">
    <property type="protein sequence ID" value="SMP61134.1"/>
    <property type="molecule type" value="Genomic_DNA"/>
</dbReference>
<comment type="caution">
    <text evidence="9">The sequence shown here is derived from an EMBL/GenBank/DDBJ whole genome shotgun (WGS) entry which is preliminary data.</text>
</comment>
<evidence type="ECO:0000256" key="5">
    <source>
        <dbReference type="ARBA" id="ARBA00022840"/>
    </source>
</evidence>
<dbReference type="CDD" id="cd02027">
    <property type="entry name" value="APSK"/>
    <property type="match status" value="1"/>
</dbReference>
<keyword evidence="6" id="KW-0597">Phosphoprotein</keyword>
<dbReference type="Pfam" id="PF01583">
    <property type="entry name" value="APS_kinase"/>
    <property type="match status" value="1"/>
</dbReference>
<keyword evidence="5 6" id="KW-0067">ATP-binding</keyword>
<evidence type="ECO:0000256" key="2">
    <source>
        <dbReference type="ARBA" id="ARBA00012121"/>
    </source>
</evidence>
<name>A0ABY1Q835_9BURK</name>
<dbReference type="InterPro" id="IPR050512">
    <property type="entry name" value="Sulf_AdTrans/APS_kinase"/>
</dbReference>
<gene>
    <name evidence="6" type="primary">cysC</name>
    <name evidence="9" type="ORF">SAMN06295970_107108</name>
</gene>
<dbReference type="InterPro" id="IPR027417">
    <property type="entry name" value="P-loop_NTPase"/>
</dbReference>
<dbReference type="Gene3D" id="3.40.50.300">
    <property type="entry name" value="P-loop containing nucleotide triphosphate hydrolases"/>
    <property type="match status" value="1"/>
</dbReference>
<accession>A0ABY1Q835</accession>
<dbReference type="PANTHER" id="PTHR42700">
    <property type="entry name" value="SULFATE ADENYLYLTRANSFERASE"/>
    <property type="match status" value="1"/>
</dbReference>
<reference evidence="9 10" key="1">
    <citation type="submission" date="2017-05" db="EMBL/GenBank/DDBJ databases">
        <authorList>
            <person name="Varghese N."/>
            <person name="Submissions S."/>
        </authorList>
    </citation>
    <scope>NUCLEOTIDE SEQUENCE [LARGE SCALE GENOMIC DNA]</scope>
    <source>
        <strain evidence="9 10">DSM 26001</strain>
    </source>
</reference>
<evidence type="ECO:0000259" key="8">
    <source>
        <dbReference type="Pfam" id="PF01583"/>
    </source>
</evidence>
<dbReference type="InterPro" id="IPR002891">
    <property type="entry name" value="APS"/>
</dbReference>
<protein>
    <recommendedName>
        <fullName evidence="2 6">Adenylyl-sulfate kinase</fullName>
        <ecNumber evidence="2 6">2.7.1.25</ecNumber>
    </recommendedName>
    <alternativeName>
        <fullName evidence="6">APS kinase</fullName>
    </alternativeName>
    <alternativeName>
        <fullName evidence="6">ATP adenosine-5'-phosphosulfate 3'-phosphotransferase</fullName>
    </alternativeName>
    <alternativeName>
        <fullName evidence="6">Adenosine-5'-phosphosulfate kinase</fullName>
    </alternativeName>
</protein>
<proteinExistence type="inferred from homology"/>
<dbReference type="Proteomes" id="UP001158049">
    <property type="component" value="Unassembled WGS sequence"/>
</dbReference>
<comment type="similarity">
    <text evidence="6 7">Belongs to the APS kinase family.</text>
</comment>
<comment type="function">
    <text evidence="6 7">Catalyzes the synthesis of activated sulfate.</text>
</comment>
<evidence type="ECO:0000313" key="9">
    <source>
        <dbReference type="EMBL" id="SMP61134.1"/>
    </source>
</evidence>
<feature type="domain" description="APS kinase" evidence="8">
    <location>
        <begin position="43"/>
        <end position="192"/>
    </location>
</feature>
<evidence type="ECO:0000256" key="7">
    <source>
        <dbReference type="RuleBase" id="RU004347"/>
    </source>
</evidence>
<feature type="active site" description="Phosphoserine intermediate" evidence="6">
    <location>
        <position position="124"/>
    </location>
</feature>
<evidence type="ECO:0000256" key="6">
    <source>
        <dbReference type="HAMAP-Rule" id="MF_00065"/>
    </source>
</evidence>
<dbReference type="NCBIfam" id="NF003013">
    <property type="entry name" value="PRK03846.1"/>
    <property type="match status" value="1"/>
</dbReference>
<evidence type="ECO:0000256" key="4">
    <source>
        <dbReference type="ARBA" id="ARBA00022741"/>
    </source>
</evidence>
<comment type="pathway">
    <text evidence="6 7">Sulfur metabolism; hydrogen sulfide biosynthesis; sulfite from sulfate: step 2/3.</text>
</comment>
<comment type="catalytic activity">
    <reaction evidence="1 6 7">
        <text>adenosine 5'-phosphosulfate + ATP = 3'-phosphoadenylyl sulfate + ADP + H(+)</text>
        <dbReference type="Rhea" id="RHEA:24152"/>
        <dbReference type="ChEBI" id="CHEBI:15378"/>
        <dbReference type="ChEBI" id="CHEBI:30616"/>
        <dbReference type="ChEBI" id="CHEBI:58243"/>
        <dbReference type="ChEBI" id="CHEBI:58339"/>
        <dbReference type="ChEBI" id="CHEBI:456216"/>
        <dbReference type="EC" id="2.7.1.25"/>
    </reaction>
</comment>
<dbReference type="HAMAP" id="MF_00065">
    <property type="entry name" value="Adenylyl_sulf_kinase"/>
    <property type="match status" value="1"/>
</dbReference>
<evidence type="ECO:0000256" key="1">
    <source>
        <dbReference type="ARBA" id="ARBA00001823"/>
    </source>
</evidence>
<dbReference type="EC" id="2.7.1.25" evidence="2 6"/>
<keyword evidence="10" id="KW-1185">Reference proteome</keyword>
<dbReference type="GO" id="GO:0016301">
    <property type="term" value="F:kinase activity"/>
    <property type="evidence" value="ECO:0007669"/>
    <property type="project" value="UniProtKB-KW"/>
</dbReference>
<evidence type="ECO:0000256" key="3">
    <source>
        <dbReference type="ARBA" id="ARBA00022679"/>
    </source>
</evidence>